<accession>A0A2P2MXK3</accession>
<dbReference type="PROSITE" id="PS51257">
    <property type="entry name" value="PROKAR_LIPOPROTEIN"/>
    <property type="match status" value="1"/>
</dbReference>
<protein>
    <submittedName>
        <fullName evidence="1">Uncharacterized protein</fullName>
    </submittedName>
</protein>
<name>A0A2P2MXK3_RHIMU</name>
<reference evidence="1" key="1">
    <citation type="submission" date="2018-02" db="EMBL/GenBank/DDBJ databases">
        <title>Rhizophora mucronata_Transcriptome.</title>
        <authorList>
            <person name="Meera S.P."/>
            <person name="Sreeshan A."/>
            <person name="Augustine A."/>
        </authorList>
    </citation>
    <scope>NUCLEOTIDE SEQUENCE</scope>
    <source>
        <tissue evidence="1">Leaf</tissue>
    </source>
</reference>
<sequence>MKLCPSLSLTSLSSSCTCNCLQHCCSLISVNSTISVKCVIL</sequence>
<proteinExistence type="predicted"/>
<organism evidence="1">
    <name type="scientific">Rhizophora mucronata</name>
    <name type="common">Asiatic mangrove</name>
    <dbReference type="NCBI Taxonomy" id="61149"/>
    <lineage>
        <taxon>Eukaryota</taxon>
        <taxon>Viridiplantae</taxon>
        <taxon>Streptophyta</taxon>
        <taxon>Embryophyta</taxon>
        <taxon>Tracheophyta</taxon>
        <taxon>Spermatophyta</taxon>
        <taxon>Magnoliopsida</taxon>
        <taxon>eudicotyledons</taxon>
        <taxon>Gunneridae</taxon>
        <taxon>Pentapetalae</taxon>
        <taxon>rosids</taxon>
        <taxon>fabids</taxon>
        <taxon>Malpighiales</taxon>
        <taxon>Rhizophoraceae</taxon>
        <taxon>Rhizophora</taxon>
    </lineage>
</organism>
<dbReference type="AlphaFoldDB" id="A0A2P2MXK3"/>
<dbReference type="EMBL" id="GGEC01054454">
    <property type="protein sequence ID" value="MBX34938.1"/>
    <property type="molecule type" value="Transcribed_RNA"/>
</dbReference>
<evidence type="ECO:0000313" key="1">
    <source>
        <dbReference type="EMBL" id="MBX34938.1"/>
    </source>
</evidence>